<evidence type="ECO:0000313" key="1">
    <source>
        <dbReference type="EMBL" id="CAI2178670.1"/>
    </source>
</evidence>
<dbReference type="EMBL" id="CAMKVN010001899">
    <property type="protein sequence ID" value="CAI2178670.1"/>
    <property type="molecule type" value="Genomic_DNA"/>
</dbReference>
<feature type="non-terminal residue" evidence="1">
    <location>
        <position position="1"/>
    </location>
</feature>
<gene>
    <name evidence="1" type="ORF">FWILDA_LOCUS8702</name>
</gene>
<sequence length="91" mass="11181">DKRVQHDCFPDIEYCPPPMEEPPFEPDDEDLKIDFEFFKHPPNFDAYEFENIIYEESTIKNFNDNDLQDREFMTEEGKYYVFSLYFLFAKR</sequence>
<name>A0A9W4SS87_9GLOM</name>
<organism evidence="1 2">
    <name type="scientific">Funneliformis geosporum</name>
    <dbReference type="NCBI Taxonomy" id="1117311"/>
    <lineage>
        <taxon>Eukaryota</taxon>
        <taxon>Fungi</taxon>
        <taxon>Fungi incertae sedis</taxon>
        <taxon>Mucoromycota</taxon>
        <taxon>Glomeromycotina</taxon>
        <taxon>Glomeromycetes</taxon>
        <taxon>Glomerales</taxon>
        <taxon>Glomeraceae</taxon>
        <taxon>Funneliformis</taxon>
    </lineage>
</organism>
<evidence type="ECO:0000313" key="2">
    <source>
        <dbReference type="Proteomes" id="UP001153678"/>
    </source>
</evidence>
<reference evidence="1" key="1">
    <citation type="submission" date="2022-08" db="EMBL/GenBank/DDBJ databases">
        <authorList>
            <person name="Kallberg Y."/>
            <person name="Tangrot J."/>
            <person name="Rosling A."/>
        </authorList>
    </citation>
    <scope>NUCLEOTIDE SEQUENCE</scope>
    <source>
        <strain evidence="1">Wild A</strain>
    </source>
</reference>
<dbReference type="OrthoDB" id="2399635at2759"/>
<comment type="caution">
    <text evidence="1">The sequence shown here is derived from an EMBL/GenBank/DDBJ whole genome shotgun (WGS) entry which is preliminary data.</text>
</comment>
<keyword evidence="2" id="KW-1185">Reference proteome</keyword>
<proteinExistence type="predicted"/>
<accession>A0A9W4SS87</accession>
<dbReference type="AlphaFoldDB" id="A0A9W4SS87"/>
<dbReference type="Proteomes" id="UP001153678">
    <property type="component" value="Unassembled WGS sequence"/>
</dbReference>
<protein>
    <submittedName>
        <fullName evidence="1">2672_t:CDS:1</fullName>
    </submittedName>
</protein>